<reference evidence="3" key="1">
    <citation type="journal article" date="2019" name="Int. J. Syst. Evol. Microbiol.">
        <title>The Global Catalogue of Microorganisms (GCM) 10K type strain sequencing project: providing services to taxonomists for standard genome sequencing and annotation.</title>
        <authorList>
            <consortium name="The Broad Institute Genomics Platform"/>
            <consortium name="The Broad Institute Genome Sequencing Center for Infectious Disease"/>
            <person name="Wu L."/>
            <person name="Ma J."/>
        </authorList>
    </citation>
    <scope>NUCLEOTIDE SEQUENCE [LARGE SCALE GENOMIC DNA]</scope>
    <source>
        <strain evidence="3">KCTC 52204</strain>
    </source>
</reference>
<gene>
    <name evidence="2" type="ORF">ACFSO8_02730</name>
</gene>
<feature type="domain" description="FRG" evidence="1">
    <location>
        <begin position="32"/>
        <end position="137"/>
    </location>
</feature>
<evidence type="ECO:0000313" key="2">
    <source>
        <dbReference type="EMBL" id="MFD2544368.1"/>
    </source>
</evidence>
<accession>A0ABW5K8H3</accession>
<dbReference type="Pfam" id="PF08867">
    <property type="entry name" value="FRG"/>
    <property type="match status" value="1"/>
</dbReference>
<evidence type="ECO:0000259" key="1">
    <source>
        <dbReference type="SMART" id="SM00901"/>
    </source>
</evidence>
<evidence type="ECO:0000313" key="3">
    <source>
        <dbReference type="Proteomes" id="UP001597394"/>
    </source>
</evidence>
<keyword evidence="3" id="KW-1185">Reference proteome</keyword>
<proteinExistence type="predicted"/>
<name>A0ABW5K8H3_9FLAO</name>
<dbReference type="RefSeq" id="WP_255927319.1">
    <property type="nucleotide sequence ID" value="NZ_JANFQP010000001.1"/>
</dbReference>
<comment type="caution">
    <text evidence="2">The sequence shown here is derived from an EMBL/GenBank/DDBJ whole genome shotgun (WGS) entry which is preliminary data.</text>
</comment>
<dbReference type="EMBL" id="JBHULG010000001">
    <property type="protein sequence ID" value="MFD2544368.1"/>
    <property type="molecule type" value="Genomic_DNA"/>
</dbReference>
<dbReference type="SMART" id="SM00901">
    <property type="entry name" value="FRG"/>
    <property type="match status" value="1"/>
</dbReference>
<dbReference type="Proteomes" id="UP001597394">
    <property type="component" value="Unassembled WGS sequence"/>
</dbReference>
<protein>
    <submittedName>
        <fullName evidence="2">FRG domain-containing protein</fullName>
    </submittedName>
</protein>
<sequence>MIESKNINGIKEYTLENWDEYHSLIVDKIRNINKNYVFRGQRNTDWKLEPTLNRTLKFHSDNNFEKYKKLQIENFKKSIRGRTTFYKDLIADDREVWAIGQHHFLNTPLLDFTESPYVAAYFAFSDEKTETDYRIIYGISQKNISEKLSDDLELFSPISDFNNRLISQSGLFVNFKTKKDLESLIVEKYKEERDSKVKLFKIKIPTTEREKCLKSLNRMNINHNTLFPDLYGAALYCNIVLRIDNY</sequence>
<dbReference type="InterPro" id="IPR014966">
    <property type="entry name" value="FRG-dom"/>
</dbReference>
<organism evidence="2 3">
    <name type="scientific">Kaistella montana</name>
    <dbReference type="NCBI Taxonomy" id="1849733"/>
    <lineage>
        <taxon>Bacteria</taxon>
        <taxon>Pseudomonadati</taxon>
        <taxon>Bacteroidota</taxon>
        <taxon>Flavobacteriia</taxon>
        <taxon>Flavobacteriales</taxon>
        <taxon>Weeksellaceae</taxon>
        <taxon>Chryseobacterium group</taxon>
        <taxon>Kaistella</taxon>
    </lineage>
</organism>